<accession>A0ACC0UGK8</accession>
<reference evidence="1" key="1">
    <citation type="submission" date="2021-03" db="EMBL/GenBank/DDBJ databases">
        <title>Evolutionary priming and transition to the ectomycorrhizal habit in an iconic lineage of mushroom-forming fungi: is preadaptation a requirement?</title>
        <authorList>
            <consortium name="DOE Joint Genome Institute"/>
            <person name="Looney B.P."/>
            <person name="Miyauchi S."/>
            <person name="Morin E."/>
            <person name="Drula E."/>
            <person name="Courty P.E."/>
            <person name="Chicoki N."/>
            <person name="Fauchery L."/>
            <person name="Kohler A."/>
            <person name="Kuo A."/>
            <person name="LaButti K."/>
            <person name="Pangilinan J."/>
            <person name="Lipzen A."/>
            <person name="Riley R."/>
            <person name="Andreopoulos W."/>
            <person name="He G."/>
            <person name="Johnson J."/>
            <person name="Barry K.W."/>
            <person name="Grigoriev I.V."/>
            <person name="Nagy L."/>
            <person name="Hibbett D."/>
            <person name="Henrissat B."/>
            <person name="Matheny P.B."/>
            <person name="Labbe J."/>
            <person name="Martin A.F."/>
        </authorList>
    </citation>
    <scope>NUCLEOTIDE SEQUENCE</scope>
    <source>
        <strain evidence="1">BPL698</strain>
    </source>
</reference>
<feature type="non-terminal residue" evidence="1">
    <location>
        <position position="1"/>
    </location>
</feature>
<keyword evidence="2" id="KW-1185">Reference proteome</keyword>
<dbReference type="Proteomes" id="UP001207468">
    <property type="component" value="Unassembled WGS sequence"/>
</dbReference>
<gene>
    <name evidence="1" type="ORF">F5148DRAFT_977142</name>
</gene>
<evidence type="ECO:0000313" key="2">
    <source>
        <dbReference type="Proteomes" id="UP001207468"/>
    </source>
</evidence>
<dbReference type="EMBL" id="JAGFNK010000047">
    <property type="protein sequence ID" value="KAI9510194.1"/>
    <property type="molecule type" value="Genomic_DNA"/>
</dbReference>
<evidence type="ECO:0000313" key="1">
    <source>
        <dbReference type="EMBL" id="KAI9510194.1"/>
    </source>
</evidence>
<proteinExistence type="predicted"/>
<name>A0ACC0UGK8_9AGAM</name>
<sequence>LTTLITCALSDVTPRHNLRDVLFSVQNDDIQGDLDALSLLPLLFSCPQDGTDELLALIARHCNAKEVIMGTQEVIERLSAGSGEEESDVDDSFFYLAIPRLVLRKTPSRTLSPLAELKPLLSRATKNATVVDGRSLVRCAVAIVQEVGAWVREKTGDDLAELSASHAIMESFLNATIEACADVVHSRIAQRVFEARFPRLSSHRPDASGSLGCGLETLQSKPSLASLVLIAHVPTAEHLALPVLVSLFPHILTCLQSNVALDSTLAVLLKVLAPLPEAELSPDLVIPLMAVLPPLCSAHPDATTRLIMFRILGHVLQLTPSVLRLQILRDLVSPSEGGSPYIRTAAIGLVKDAVLEALSDPNTASVFASPFLLQTMGSCAFRVDSPDLLISIGGVDERKDSPELARLVECLNLYYILLLRDVDNRTGIRDPGTVRSIESSLLGPIRSALGKWDSGGLPHLHA</sequence>
<protein>
    <submittedName>
        <fullName evidence="1">Uncharacterized protein</fullName>
    </submittedName>
</protein>
<comment type="caution">
    <text evidence="1">The sequence shown here is derived from an EMBL/GenBank/DDBJ whole genome shotgun (WGS) entry which is preliminary data.</text>
</comment>
<organism evidence="1 2">
    <name type="scientific">Russula earlei</name>
    <dbReference type="NCBI Taxonomy" id="71964"/>
    <lineage>
        <taxon>Eukaryota</taxon>
        <taxon>Fungi</taxon>
        <taxon>Dikarya</taxon>
        <taxon>Basidiomycota</taxon>
        <taxon>Agaricomycotina</taxon>
        <taxon>Agaricomycetes</taxon>
        <taxon>Russulales</taxon>
        <taxon>Russulaceae</taxon>
        <taxon>Russula</taxon>
    </lineage>
</organism>